<accession>A0A078B252</accession>
<gene>
    <name evidence="1" type="primary">Contig9394.g10039</name>
    <name evidence="1" type="ORF">STYLEM_16588</name>
</gene>
<dbReference type="OrthoDB" id="270318at2759"/>
<dbReference type="InterPro" id="IPR008949">
    <property type="entry name" value="Isoprenoid_synthase_dom_sf"/>
</dbReference>
<dbReference type="AlphaFoldDB" id="A0A078B252"/>
<name>A0A078B252_STYLE</name>
<dbReference type="Gene3D" id="1.10.600.10">
    <property type="entry name" value="Farnesyl Diphosphate Synthase"/>
    <property type="match status" value="1"/>
</dbReference>
<dbReference type="SUPFAM" id="SSF48576">
    <property type="entry name" value="Terpenoid synthases"/>
    <property type="match status" value="1"/>
</dbReference>
<organism evidence="1 2">
    <name type="scientific">Stylonychia lemnae</name>
    <name type="common">Ciliate</name>
    <dbReference type="NCBI Taxonomy" id="5949"/>
    <lineage>
        <taxon>Eukaryota</taxon>
        <taxon>Sar</taxon>
        <taxon>Alveolata</taxon>
        <taxon>Ciliophora</taxon>
        <taxon>Intramacronucleata</taxon>
        <taxon>Spirotrichea</taxon>
        <taxon>Stichotrichia</taxon>
        <taxon>Sporadotrichida</taxon>
        <taxon>Oxytrichidae</taxon>
        <taxon>Stylonychinae</taxon>
        <taxon>Stylonychia</taxon>
    </lineage>
</organism>
<dbReference type="EMBL" id="CCKQ01015656">
    <property type="protein sequence ID" value="CDW87483.1"/>
    <property type="molecule type" value="Genomic_DNA"/>
</dbReference>
<dbReference type="InParanoid" id="A0A078B252"/>
<evidence type="ECO:0000313" key="2">
    <source>
        <dbReference type="Proteomes" id="UP000039865"/>
    </source>
</evidence>
<proteinExistence type="predicted"/>
<dbReference type="Proteomes" id="UP000039865">
    <property type="component" value="Unassembled WGS sequence"/>
</dbReference>
<dbReference type="Pfam" id="PF00494">
    <property type="entry name" value="SQS_PSY"/>
    <property type="match status" value="1"/>
</dbReference>
<reference evidence="1 2" key="1">
    <citation type="submission" date="2014-06" db="EMBL/GenBank/DDBJ databases">
        <authorList>
            <person name="Swart Estienne"/>
        </authorList>
    </citation>
    <scope>NUCLEOTIDE SEQUENCE [LARGE SCALE GENOMIC DNA]</scope>
    <source>
        <strain evidence="1 2">130c</strain>
    </source>
</reference>
<dbReference type="InterPro" id="IPR002060">
    <property type="entry name" value="Squ/phyt_synthse"/>
</dbReference>
<keyword evidence="2" id="KW-1185">Reference proteome</keyword>
<evidence type="ECO:0000313" key="1">
    <source>
        <dbReference type="EMBL" id="CDW87483.1"/>
    </source>
</evidence>
<sequence length="278" mass="33014">MISTSRKYDYYSHVAGQNFPKSLQPYYYGIHALFLEALKSREISKETSICNTRLMWWEQSLIDIEKGHKAKEPVTRVLQEAMSKTPINMNLLKRIVNYQMFDIDRGDIQTMKELEVYAENTRSMLLYLNLHLLRIDDKNALSAASHLGRCIGLCDVIKKIPFYLAKNRGYMPNELLLKHNLHFDKIWDSRREGIVQEEFFDVILEVAAYAKKHLELGREFGDKLPKHTHRAFLLSIEAEQFLKDLEAYNFNIFEEHFRKKYYLKIPFRMYRAAKNEKF</sequence>
<protein>
    <submittedName>
        <fullName evidence="1">Nadh dehydrogenase complex assembly factor 6</fullName>
    </submittedName>
</protein>